<name>A0A6G3QV16_9ACTN</name>
<dbReference type="AlphaFoldDB" id="A0A6G3QV16"/>
<dbReference type="EMBL" id="JAAGMD010000390">
    <property type="protein sequence ID" value="NEA87064.1"/>
    <property type="molecule type" value="Genomic_DNA"/>
</dbReference>
<evidence type="ECO:0000313" key="1">
    <source>
        <dbReference type="EMBL" id="NEA87064.1"/>
    </source>
</evidence>
<organism evidence="1">
    <name type="scientific">Streptomyces sp. SID14436</name>
    <dbReference type="NCBI Taxonomy" id="2706070"/>
    <lineage>
        <taxon>Bacteria</taxon>
        <taxon>Bacillati</taxon>
        <taxon>Actinomycetota</taxon>
        <taxon>Actinomycetes</taxon>
        <taxon>Kitasatosporales</taxon>
        <taxon>Streptomycetaceae</taxon>
        <taxon>Streptomyces</taxon>
    </lineage>
</organism>
<accession>A0A6G3QV16</accession>
<proteinExistence type="predicted"/>
<sequence>MVLVGDSEPAPLMLSEPTRRYEDEPTLDFLITARGPWGRVETSVETWDGDGLDTFLASLAEDFRGWPGARTWHSLCYDLTLSAEHHPGGHVRLAWGIRDRAPSEEWQFEATTWHEAGEGMRNLTAEIHTFIANVAE</sequence>
<comment type="caution">
    <text evidence="1">The sequence shown here is derived from an EMBL/GenBank/DDBJ whole genome shotgun (WGS) entry which is preliminary data.</text>
</comment>
<gene>
    <name evidence="1" type="ORF">G3I53_13660</name>
</gene>
<reference evidence="1" key="1">
    <citation type="submission" date="2020-01" db="EMBL/GenBank/DDBJ databases">
        <title>Insect and environment-associated Actinomycetes.</title>
        <authorList>
            <person name="Currrie C."/>
            <person name="Chevrette M."/>
            <person name="Carlson C."/>
            <person name="Stubbendieck R."/>
            <person name="Wendt-Pienkowski E."/>
        </authorList>
    </citation>
    <scope>NUCLEOTIDE SEQUENCE</scope>
    <source>
        <strain evidence="1">SID14436</strain>
    </source>
</reference>
<dbReference type="Pfam" id="PF19739">
    <property type="entry name" value="DUF6228"/>
    <property type="match status" value="1"/>
</dbReference>
<dbReference type="RefSeq" id="WP_164338973.1">
    <property type="nucleotide sequence ID" value="NZ_JAAGMD010000390.1"/>
</dbReference>
<dbReference type="InterPro" id="IPR046196">
    <property type="entry name" value="DUF6228"/>
</dbReference>
<protein>
    <submittedName>
        <fullName evidence="1">Uncharacterized protein</fullName>
    </submittedName>
</protein>